<accession>A0ABY8ETC5</accession>
<dbReference type="InterPro" id="IPR050613">
    <property type="entry name" value="Sec_Metabolite_Reg"/>
</dbReference>
<dbReference type="PROSITE" id="PS00463">
    <property type="entry name" value="ZN2_CY6_FUNGAL_1"/>
    <property type="match status" value="1"/>
</dbReference>
<feature type="region of interest" description="Disordered" evidence="3">
    <location>
        <begin position="136"/>
        <end position="173"/>
    </location>
</feature>
<feature type="domain" description="Zn(2)-C6 fungal-type" evidence="4">
    <location>
        <begin position="61"/>
        <end position="92"/>
    </location>
</feature>
<comment type="subcellular location">
    <subcellularLocation>
        <location evidence="1">Nucleus</location>
    </subcellularLocation>
</comment>
<dbReference type="InterPro" id="IPR036864">
    <property type="entry name" value="Zn2-C6_fun-type_DNA-bd_sf"/>
</dbReference>
<evidence type="ECO:0000313" key="5">
    <source>
        <dbReference type="EMBL" id="WFD48850.1"/>
    </source>
</evidence>
<dbReference type="CDD" id="cd00067">
    <property type="entry name" value="GAL4"/>
    <property type="match status" value="1"/>
</dbReference>
<gene>
    <name evidence="5" type="ORF">GLX27_003521</name>
</gene>
<dbReference type="CDD" id="cd12148">
    <property type="entry name" value="fungal_TF_MHR"/>
    <property type="match status" value="1"/>
</dbReference>
<feature type="compositionally biased region" description="Polar residues" evidence="3">
    <location>
        <begin position="742"/>
        <end position="753"/>
    </location>
</feature>
<dbReference type="EMBL" id="CP046236">
    <property type="protein sequence ID" value="WFD48850.1"/>
    <property type="molecule type" value="Genomic_DNA"/>
</dbReference>
<reference evidence="5 6" key="1">
    <citation type="journal article" date="2020" name="Elife">
        <title>Loss of centromere function drives karyotype evolution in closely related Malassezia species.</title>
        <authorList>
            <person name="Sankaranarayanan S.R."/>
            <person name="Ianiri G."/>
            <person name="Coelho M.A."/>
            <person name="Reza M.H."/>
            <person name="Thimmappa B.C."/>
            <person name="Ganguly P."/>
            <person name="Vadnala R.N."/>
            <person name="Sun S."/>
            <person name="Siddharthan R."/>
            <person name="Tellgren-Roth C."/>
            <person name="Dawson T.L."/>
            <person name="Heitman J."/>
            <person name="Sanyal K."/>
        </authorList>
    </citation>
    <scope>NUCLEOTIDE SEQUENCE [LARGE SCALE GENOMIC DNA]</scope>
    <source>
        <strain evidence="5">CBS14141</strain>
    </source>
</reference>
<dbReference type="Pfam" id="PF00172">
    <property type="entry name" value="Zn_clus"/>
    <property type="match status" value="1"/>
</dbReference>
<dbReference type="SUPFAM" id="SSF57701">
    <property type="entry name" value="Zn2/Cys6 DNA-binding domain"/>
    <property type="match status" value="1"/>
</dbReference>
<organism evidence="5 6">
    <name type="scientific">Malassezia furfur</name>
    <name type="common">Pityriasis versicolor infection agent</name>
    <name type="synonym">Pityrosporum furfur</name>
    <dbReference type="NCBI Taxonomy" id="55194"/>
    <lineage>
        <taxon>Eukaryota</taxon>
        <taxon>Fungi</taxon>
        <taxon>Dikarya</taxon>
        <taxon>Basidiomycota</taxon>
        <taxon>Ustilaginomycotina</taxon>
        <taxon>Malasseziomycetes</taxon>
        <taxon>Malasseziales</taxon>
        <taxon>Malasseziaceae</taxon>
        <taxon>Malassezia</taxon>
    </lineage>
</organism>
<dbReference type="PROSITE" id="PS50048">
    <property type="entry name" value="ZN2_CY6_FUNGAL_2"/>
    <property type="match status" value="1"/>
</dbReference>
<feature type="compositionally biased region" description="Low complexity" evidence="3">
    <location>
        <begin position="724"/>
        <end position="741"/>
    </location>
</feature>
<evidence type="ECO:0000256" key="1">
    <source>
        <dbReference type="ARBA" id="ARBA00004123"/>
    </source>
</evidence>
<dbReference type="PANTHER" id="PTHR31001:SF89">
    <property type="entry name" value="ZN(2)-C6 FUNGAL-TYPE DOMAIN-CONTAINING PROTEIN"/>
    <property type="match status" value="1"/>
</dbReference>
<feature type="region of interest" description="Disordered" evidence="3">
    <location>
        <begin position="1"/>
        <end position="61"/>
    </location>
</feature>
<evidence type="ECO:0000259" key="4">
    <source>
        <dbReference type="PROSITE" id="PS50048"/>
    </source>
</evidence>
<feature type="region of interest" description="Disordered" evidence="3">
    <location>
        <begin position="670"/>
        <end position="689"/>
    </location>
</feature>
<feature type="compositionally biased region" description="Basic and acidic residues" evidence="3">
    <location>
        <begin position="136"/>
        <end position="146"/>
    </location>
</feature>
<name>A0ABY8ETC5_MALFU</name>
<evidence type="ECO:0000256" key="3">
    <source>
        <dbReference type="SAM" id="MobiDB-lite"/>
    </source>
</evidence>
<feature type="region of interest" description="Disordered" evidence="3">
    <location>
        <begin position="699"/>
        <end position="754"/>
    </location>
</feature>
<dbReference type="SMART" id="SM00066">
    <property type="entry name" value="GAL4"/>
    <property type="match status" value="1"/>
</dbReference>
<sequence>MLATSGAWAPMHAIDTLSPARAPPRPSFLPTDHAEAELTAPANDGANGRAPPRKRTKKAQSCDPCRRRKLKCDRGWPCGACCDRNEQDACTWEDGVVPAHTGRDAQKNTLVLQKMGTIESQLDRLLQRLDDVEARLDERASSESSKRSPPTSTSGASGVRATKKRSREQEVSDMDAHTVGGMFGISWQPSSEDCMRRTLVHMHSSVPDEAMIWHLLDVYVCEMDWTRRFLYQEDVRQRAEEVLALDAQLREDPDRLQLMTRSELSHLIYTEAILLAIMGLALVFAREEHFKGMRGAGLEAQRDAHCHAPFFHEAMLGLSTQNVLEEPHMDFILCALLLSIGICAGRSPAIGVSLLHMTVHAALLLDLDVEPPESMPWEEASRRVHMFAMLCSQDWFCTTTSKRLPSIRPDPIRFPSIFGTPEQQSKYLTAPEQCRLSLAHLFSKASILDLQHEDYAVTRRLHDEAMRLRSRIPSGCDEPGLSESTRNVYTFIGAAGFDYFLLRIHLRFYVRGWDDPQYRLSRDTCFTSARHLLHVFRAAFSWKVPPKSLLEGPPRPGEWAVPDQVSVAARIWWLSNWATAGALLLVKHLTILSERDEARHWDQEREGIVQDLCIMSCLLQYLSPITTFARDGYDAMQRVAAHALRETFHSPPGSQDNIVAHWAARLLQTRPDTPCKDGRSAACSSAEPMSLLNKMMQSSKIFTDRSRTTEPHEREHATRRSREAGGSSASPPSASPPSASSLTSPREAQSSTAAGVGTLAAQPAMFPTPTSTAMPMSSIPENHLDTFWAQFAVPPPTRTADIPPTLTSGTDSGAILPDPIFSMPPPMPVPDNHEWLTDVSALDSAFAAQNRDQLTSNQFNLPMDSLGPLTDDILRMFEGFTKRTDADGTAPTLPMT</sequence>
<keyword evidence="6" id="KW-1185">Reference proteome</keyword>
<keyword evidence="2" id="KW-0539">Nucleus</keyword>
<dbReference type="PANTHER" id="PTHR31001">
    <property type="entry name" value="UNCHARACTERIZED TRANSCRIPTIONAL REGULATORY PROTEIN"/>
    <property type="match status" value="1"/>
</dbReference>
<evidence type="ECO:0000256" key="2">
    <source>
        <dbReference type="ARBA" id="ARBA00023242"/>
    </source>
</evidence>
<protein>
    <recommendedName>
        <fullName evidence="4">Zn(2)-C6 fungal-type domain-containing protein</fullName>
    </recommendedName>
</protein>
<dbReference type="Proteomes" id="UP000818624">
    <property type="component" value="Chromosome 3"/>
</dbReference>
<evidence type="ECO:0000313" key="6">
    <source>
        <dbReference type="Proteomes" id="UP000818624"/>
    </source>
</evidence>
<dbReference type="Gene3D" id="4.10.240.10">
    <property type="entry name" value="Zn(2)-C6 fungal-type DNA-binding domain"/>
    <property type="match status" value="1"/>
</dbReference>
<feature type="compositionally biased region" description="Basic and acidic residues" evidence="3">
    <location>
        <begin position="702"/>
        <end position="723"/>
    </location>
</feature>
<proteinExistence type="predicted"/>
<dbReference type="InterPro" id="IPR001138">
    <property type="entry name" value="Zn2Cys6_DnaBD"/>
</dbReference>